<sequence length="87" mass="10222">TNTDLAELLAELKGYGGDHQWKGDWYPVTLIRDSYFKEYAQELADDIGAIDSDLTWPNNCIDWDQATRELQMDYSTVEFDGITYWYR</sequence>
<accession>A0A0F9G8B3</accession>
<protein>
    <submittedName>
        <fullName evidence="1">Uncharacterized protein</fullName>
    </submittedName>
</protein>
<feature type="non-terminal residue" evidence="1">
    <location>
        <position position="1"/>
    </location>
</feature>
<dbReference type="EMBL" id="LAZR01021062">
    <property type="protein sequence ID" value="KKL86611.1"/>
    <property type="molecule type" value="Genomic_DNA"/>
</dbReference>
<proteinExistence type="predicted"/>
<gene>
    <name evidence="1" type="ORF">LCGC14_1942930</name>
</gene>
<comment type="caution">
    <text evidence="1">The sequence shown here is derived from an EMBL/GenBank/DDBJ whole genome shotgun (WGS) entry which is preliminary data.</text>
</comment>
<organism evidence="1">
    <name type="scientific">marine sediment metagenome</name>
    <dbReference type="NCBI Taxonomy" id="412755"/>
    <lineage>
        <taxon>unclassified sequences</taxon>
        <taxon>metagenomes</taxon>
        <taxon>ecological metagenomes</taxon>
    </lineage>
</organism>
<evidence type="ECO:0000313" key="1">
    <source>
        <dbReference type="EMBL" id="KKL86611.1"/>
    </source>
</evidence>
<reference evidence="1" key="1">
    <citation type="journal article" date="2015" name="Nature">
        <title>Complex archaea that bridge the gap between prokaryotes and eukaryotes.</title>
        <authorList>
            <person name="Spang A."/>
            <person name="Saw J.H."/>
            <person name="Jorgensen S.L."/>
            <person name="Zaremba-Niedzwiedzka K."/>
            <person name="Martijn J."/>
            <person name="Lind A.E."/>
            <person name="van Eijk R."/>
            <person name="Schleper C."/>
            <person name="Guy L."/>
            <person name="Ettema T.J."/>
        </authorList>
    </citation>
    <scope>NUCLEOTIDE SEQUENCE</scope>
</reference>
<dbReference type="AlphaFoldDB" id="A0A0F9G8B3"/>
<name>A0A0F9G8B3_9ZZZZ</name>